<name>A0A1I5MXU6_9SPHN</name>
<reference evidence="2" key="1">
    <citation type="submission" date="2016-10" db="EMBL/GenBank/DDBJ databases">
        <authorList>
            <person name="Varghese N."/>
            <person name="Submissions S."/>
        </authorList>
    </citation>
    <scope>NUCLEOTIDE SEQUENCE [LARGE SCALE GENOMIC DNA]</scope>
    <source>
        <strain evidence="2">CGMCC 1.7715</strain>
    </source>
</reference>
<dbReference type="OrthoDB" id="7508926at2"/>
<keyword evidence="2" id="KW-1185">Reference proteome</keyword>
<sequence>MVFYRFVTRNRIGKWYASLTDAQRNANAIGAGFTGPGGSFTAYRGTILEMQEKPGQREWAKRKDQ</sequence>
<accession>A0A1I5MXU6</accession>
<dbReference type="Proteomes" id="UP000199331">
    <property type="component" value="Unassembled WGS sequence"/>
</dbReference>
<gene>
    <name evidence="1" type="ORF">SAMN04488060_1644</name>
</gene>
<evidence type="ECO:0000313" key="1">
    <source>
        <dbReference type="EMBL" id="SFP14338.1"/>
    </source>
</evidence>
<proteinExistence type="predicted"/>
<organism evidence="1 2">
    <name type="scientific">Qipengyuania nanhaisediminis</name>
    <dbReference type="NCBI Taxonomy" id="604088"/>
    <lineage>
        <taxon>Bacteria</taxon>
        <taxon>Pseudomonadati</taxon>
        <taxon>Pseudomonadota</taxon>
        <taxon>Alphaproteobacteria</taxon>
        <taxon>Sphingomonadales</taxon>
        <taxon>Erythrobacteraceae</taxon>
        <taxon>Qipengyuania</taxon>
    </lineage>
</organism>
<protein>
    <submittedName>
        <fullName evidence="1">Uncharacterized protein</fullName>
    </submittedName>
</protein>
<evidence type="ECO:0000313" key="2">
    <source>
        <dbReference type="Proteomes" id="UP000199331"/>
    </source>
</evidence>
<dbReference type="EMBL" id="FOWZ01000002">
    <property type="protein sequence ID" value="SFP14338.1"/>
    <property type="molecule type" value="Genomic_DNA"/>
</dbReference>
<dbReference type="AlphaFoldDB" id="A0A1I5MXU6"/>